<evidence type="ECO:0000313" key="4">
    <source>
        <dbReference type="Proteomes" id="UP000013827"/>
    </source>
</evidence>
<dbReference type="HOGENOM" id="CLU_497358_0_0_1"/>
<dbReference type="PROSITE" id="PS51471">
    <property type="entry name" value="FE2OG_OXY"/>
    <property type="match status" value="1"/>
</dbReference>
<evidence type="ECO:0000313" key="3">
    <source>
        <dbReference type="EnsemblProtists" id="EOD10399"/>
    </source>
</evidence>
<dbReference type="CDD" id="cd22671">
    <property type="entry name" value="FHA_APTX-like"/>
    <property type="match status" value="1"/>
</dbReference>
<evidence type="ECO:0000259" key="2">
    <source>
        <dbReference type="PROSITE" id="PS51471"/>
    </source>
</evidence>
<dbReference type="PANTHER" id="PTHR31212:SF4">
    <property type="entry name" value="ALPHA-KETOGLUTARATE-DEPENDENT DIOXYGENASE ALKB HOMOLOG 3"/>
    <property type="match status" value="1"/>
</dbReference>
<dbReference type="SUPFAM" id="SSF51197">
    <property type="entry name" value="Clavaminate synthase-like"/>
    <property type="match status" value="1"/>
</dbReference>
<reference evidence="3" key="2">
    <citation type="submission" date="2024-10" db="UniProtKB">
        <authorList>
            <consortium name="EnsemblProtists"/>
        </authorList>
    </citation>
    <scope>IDENTIFICATION</scope>
</reference>
<dbReference type="InterPro" id="IPR005123">
    <property type="entry name" value="Oxoglu/Fe-dep_dioxygenase_dom"/>
</dbReference>
<name>A0A0D3IGL4_EMIH1</name>
<dbReference type="RefSeq" id="XP_005762828.1">
    <property type="nucleotide sequence ID" value="XM_005762771.1"/>
</dbReference>
<dbReference type="AlphaFoldDB" id="A0A0D3IGL4"/>
<dbReference type="KEGG" id="ehx:EMIHUDRAFT_215572"/>
<dbReference type="InterPro" id="IPR027450">
    <property type="entry name" value="AlkB-like"/>
</dbReference>
<dbReference type="InterPro" id="IPR037151">
    <property type="entry name" value="AlkB-like_sf"/>
</dbReference>
<accession>A0A0D3IGL4</accession>
<protein>
    <recommendedName>
        <fullName evidence="2">Fe2OG dioxygenase domain-containing protein</fullName>
    </recommendedName>
</protein>
<proteinExistence type="predicted"/>
<sequence>MWRLVCSDPPVTVQVGADAPRSLGRSSLGAHVSREQPYQFVSRTQASLSVDDAETLSVTAVGSNPTQVRRANGVLSVLPNGTAMQLDAGDHIVLDRQKRDGSVIFVVHGPAAAALPAAPLLELLSVRDADSLVGSDVTSGVKLVLLVEHAADAAHDVAYVWFAWDTLIKYERAAGTEPLRQLAARLTPGGRFYEAAAKTEWVDKQRVDEGLKPWRNVCEWKCNPPHTWQSFSQDAQRLASAAACGPRELRGALEALAPPSSDHLPPAREGSGGKRRRNEPPSAPGPSADDDGGRALCPPWELPLGEGRWYLTARHLHGGTVSYGGRNITPNEHSKPCSLAAFTPEYVPADLASTLTRLLDGVDVVPFDDSARFDDSVQAPATVPNAFGGMRPPSSPSRLAFAEAEGLTYRYGRVRYAQLCRLLRRLAAQLSERELKGRPHRYAGRDTCLSWHRDRAEAQGSSDAGQVYDTPVASISLGASRVFAFCPDAYKDKQPQYGLRLSHGSLLVMTAECNREYAHALLQGSTADGEGARYNLTFRCMQGGPPGV</sequence>
<dbReference type="GO" id="GO:0006307">
    <property type="term" value="P:DNA alkylation repair"/>
    <property type="evidence" value="ECO:0007669"/>
    <property type="project" value="InterPro"/>
</dbReference>
<feature type="domain" description="Fe2OG dioxygenase" evidence="2">
    <location>
        <begin position="430"/>
        <end position="542"/>
    </location>
</feature>
<evidence type="ECO:0000256" key="1">
    <source>
        <dbReference type="SAM" id="MobiDB-lite"/>
    </source>
</evidence>
<dbReference type="GO" id="GO:0051213">
    <property type="term" value="F:dioxygenase activity"/>
    <property type="evidence" value="ECO:0007669"/>
    <property type="project" value="InterPro"/>
</dbReference>
<dbReference type="InterPro" id="IPR032854">
    <property type="entry name" value="ALKBH3"/>
</dbReference>
<dbReference type="GeneID" id="17256682"/>
<keyword evidence="4" id="KW-1185">Reference proteome</keyword>
<dbReference type="Proteomes" id="UP000013827">
    <property type="component" value="Unassembled WGS sequence"/>
</dbReference>
<reference evidence="4" key="1">
    <citation type="journal article" date="2013" name="Nature">
        <title>Pan genome of the phytoplankton Emiliania underpins its global distribution.</title>
        <authorList>
            <person name="Read B.A."/>
            <person name="Kegel J."/>
            <person name="Klute M.J."/>
            <person name="Kuo A."/>
            <person name="Lefebvre S.C."/>
            <person name="Maumus F."/>
            <person name="Mayer C."/>
            <person name="Miller J."/>
            <person name="Monier A."/>
            <person name="Salamov A."/>
            <person name="Young J."/>
            <person name="Aguilar M."/>
            <person name="Claverie J.M."/>
            <person name="Frickenhaus S."/>
            <person name="Gonzalez K."/>
            <person name="Herman E.K."/>
            <person name="Lin Y.C."/>
            <person name="Napier J."/>
            <person name="Ogata H."/>
            <person name="Sarno A.F."/>
            <person name="Shmutz J."/>
            <person name="Schroeder D."/>
            <person name="de Vargas C."/>
            <person name="Verret F."/>
            <person name="von Dassow P."/>
            <person name="Valentin K."/>
            <person name="Van de Peer Y."/>
            <person name="Wheeler G."/>
            <person name="Dacks J.B."/>
            <person name="Delwiche C.F."/>
            <person name="Dyhrman S.T."/>
            <person name="Glockner G."/>
            <person name="John U."/>
            <person name="Richards T."/>
            <person name="Worden A.Z."/>
            <person name="Zhang X."/>
            <person name="Grigoriev I.V."/>
            <person name="Allen A.E."/>
            <person name="Bidle K."/>
            <person name="Borodovsky M."/>
            <person name="Bowler C."/>
            <person name="Brownlee C."/>
            <person name="Cock J.M."/>
            <person name="Elias M."/>
            <person name="Gladyshev V.N."/>
            <person name="Groth M."/>
            <person name="Guda C."/>
            <person name="Hadaegh A."/>
            <person name="Iglesias-Rodriguez M.D."/>
            <person name="Jenkins J."/>
            <person name="Jones B.M."/>
            <person name="Lawson T."/>
            <person name="Leese F."/>
            <person name="Lindquist E."/>
            <person name="Lobanov A."/>
            <person name="Lomsadze A."/>
            <person name="Malik S.B."/>
            <person name="Marsh M.E."/>
            <person name="Mackinder L."/>
            <person name="Mock T."/>
            <person name="Mueller-Roeber B."/>
            <person name="Pagarete A."/>
            <person name="Parker M."/>
            <person name="Probert I."/>
            <person name="Quesneville H."/>
            <person name="Raines C."/>
            <person name="Rensing S.A."/>
            <person name="Riano-Pachon D.M."/>
            <person name="Richier S."/>
            <person name="Rokitta S."/>
            <person name="Shiraiwa Y."/>
            <person name="Soanes D.M."/>
            <person name="van der Giezen M."/>
            <person name="Wahlund T.M."/>
            <person name="Williams B."/>
            <person name="Wilson W."/>
            <person name="Wolfe G."/>
            <person name="Wurch L.L."/>
        </authorList>
    </citation>
    <scope>NUCLEOTIDE SEQUENCE</scope>
</reference>
<dbReference type="PANTHER" id="PTHR31212">
    <property type="entry name" value="ALPHA-KETOGLUTARATE-DEPENDENT DIOXYGENASE ALKB HOMOLOG 3"/>
    <property type="match status" value="1"/>
</dbReference>
<dbReference type="Gene3D" id="2.60.120.590">
    <property type="entry name" value="Alpha-ketoglutarate-dependent dioxygenase AlkB-like"/>
    <property type="match status" value="1"/>
</dbReference>
<dbReference type="EnsemblProtists" id="EOD10399">
    <property type="protein sequence ID" value="EOD10399"/>
    <property type="gene ID" value="EMIHUDRAFT_215572"/>
</dbReference>
<dbReference type="PaxDb" id="2903-EOD10399"/>
<dbReference type="Pfam" id="PF13532">
    <property type="entry name" value="2OG-FeII_Oxy_2"/>
    <property type="match status" value="1"/>
</dbReference>
<organism evidence="3 4">
    <name type="scientific">Emiliania huxleyi (strain CCMP1516)</name>
    <dbReference type="NCBI Taxonomy" id="280463"/>
    <lineage>
        <taxon>Eukaryota</taxon>
        <taxon>Haptista</taxon>
        <taxon>Haptophyta</taxon>
        <taxon>Prymnesiophyceae</taxon>
        <taxon>Isochrysidales</taxon>
        <taxon>Noelaerhabdaceae</taxon>
        <taxon>Emiliania</taxon>
    </lineage>
</organism>
<feature type="region of interest" description="Disordered" evidence="1">
    <location>
        <begin position="255"/>
        <end position="298"/>
    </location>
</feature>